<organism evidence="2 3">
    <name type="scientific">Entamoeba invadens IP1</name>
    <dbReference type="NCBI Taxonomy" id="370355"/>
    <lineage>
        <taxon>Eukaryota</taxon>
        <taxon>Amoebozoa</taxon>
        <taxon>Evosea</taxon>
        <taxon>Archamoebae</taxon>
        <taxon>Mastigamoebida</taxon>
        <taxon>Entamoebidae</taxon>
        <taxon>Entamoeba</taxon>
    </lineage>
</organism>
<feature type="compositionally biased region" description="Low complexity" evidence="1">
    <location>
        <begin position="89"/>
        <end position="110"/>
    </location>
</feature>
<dbReference type="VEuPathDB" id="AmoebaDB:EIN_451760"/>
<evidence type="ECO:0000256" key="1">
    <source>
        <dbReference type="SAM" id="MobiDB-lite"/>
    </source>
</evidence>
<evidence type="ECO:0000313" key="2">
    <source>
        <dbReference type="EMBL" id="ELP91535.1"/>
    </source>
</evidence>
<feature type="compositionally biased region" description="Basic and acidic residues" evidence="1">
    <location>
        <begin position="150"/>
        <end position="178"/>
    </location>
</feature>
<feature type="compositionally biased region" description="Polar residues" evidence="1">
    <location>
        <begin position="74"/>
        <end position="88"/>
    </location>
</feature>
<reference evidence="2 3" key="1">
    <citation type="submission" date="2012-10" db="EMBL/GenBank/DDBJ databases">
        <authorList>
            <person name="Zafar N."/>
            <person name="Inman J."/>
            <person name="Hall N."/>
            <person name="Lorenzi H."/>
            <person name="Caler E."/>
        </authorList>
    </citation>
    <scope>NUCLEOTIDE SEQUENCE [LARGE SCALE GENOMIC DNA]</scope>
    <source>
        <strain evidence="2 3">IP1</strain>
    </source>
</reference>
<dbReference type="KEGG" id="eiv:EIN_451760"/>
<feature type="region of interest" description="Disordered" evidence="1">
    <location>
        <begin position="67"/>
        <end position="178"/>
    </location>
</feature>
<accession>A0A0A1U9A1</accession>
<dbReference type="EMBL" id="KB206463">
    <property type="protein sequence ID" value="ELP91535.1"/>
    <property type="molecule type" value="Genomic_DNA"/>
</dbReference>
<protein>
    <submittedName>
        <fullName evidence="2">Uncharacterized protein</fullName>
    </submittedName>
</protein>
<keyword evidence="3" id="KW-1185">Reference proteome</keyword>
<dbReference type="GeneID" id="14890511"/>
<dbReference type="AlphaFoldDB" id="A0A0A1U9A1"/>
<gene>
    <name evidence="2" type="ORF">EIN_451760</name>
</gene>
<proteinExistence type="predicted"/>
<evidence type="ECO:0000313" key="3">
    <source>
        <dbReference type="Proteomes" id="UP000014680"/>
    </source>
</evidence>
<name>A0A0A1U9A1_ENTIV</name>
<sequence length="178" mass="20123">MKVRSRLDELIGKLIVVSDESGQLYKQLKHLFLDTTHAPLPLKKPEAPTFKTPYGITVHDILKGIDIERDSTEKPSTSGVVTKNMDTSKTVQQKTQITTQQPQQIPTQTIPEPPKTTSRKGKEPLSKSRPHPLKRRREESGESSGTTDTSKSRKIEKEHPTTSPKREDKEDDESKKMK</sequence>
<dbReference type="Proteomes" id="UP000014680">
    <property type="component" value="Unassembled WGS sequence"/>
</dbReference>
<dbReference type="RefSeq" id="XP_004258306.1">
    <property type="nucleotide sequence ID" value="XM_004258258.1"/>
</dbReference>